<dbReference type="Gene3D" id="3.40.50.300">
    <property type="entry name" value="P-loop containing nucleotide triphosphate hydrolases"/>
    <property type="match status" value="1"/>
</dbReference>
<dbReference type="CDD" id="cd03256">
    <property type="entry name" value="ABC_PhnC_transporter"/>
    <property type="match status" value="1"/>
</dbReference>
<keyword evidence="6" id="KW-1278">Translocase</keyword>
<keyword evidence="3" id="KW-0547">Nucleotide-binding</keyword>
<evidence type="ECO:0000256" key="2">
    <source>
        <dbReference type="ARBA" id="ARBA00022475"/>
    </source>
</evidence>
<evidence type="ECO:0000256" key="5">
    <source>
        <dbReference type="ARBA" id="ARBA00022885"/>
    </source>
</evidence>
<keyword evidence="7" id="KW-0472">Membrane</keyword>
<dbReference type="EMBL" id="FOIF01000035">
    <property type="protein sequence ID" value="SET03695.1"/>
    <property type="molecule type" value="Genomic_DNA"/>
</dbReference>
<dbReference type="STRING" id="1120990.SAMN03080614_103514"/>
<keyword evidence="2" id="KW-1003">Cell membrane</keyword>
<keyword evidence="5" id="KW-0918">Phosphonate transport</keyword>
<dbReference type="InterPro" id="IPR015854">
    <property type="entry name" value="ABC_transpr_LolD-like"/>
</dbReference>
<dbReference type="InterPro" id="IPR017871">
    <property type="entry name" value="ABC_transporter-like_CS"/>
</dbReference>
<dbReference type="AlphaFoldDB" id="A0A1I0BAX8"/>
<dbReference type="GO" id="GO:0005886">
    <property type="term" value="C:plasma membrane"/>
    <property type="evidence" value="ECO:0007669"/>
    <property type="project" value="TreeGrafter"/>
</dbReference>
<evidence type="ECO:0000256" key="4">
    <source>
        <dbReference type="ARBA" id="ARBA00022840"/>
    </source>
</evidence>
<dbReference type="OrthoDB" id="9802264at2"/>
<dbReference type="GO" id="GO:0016887">
    <property type="term" value="F:ATP hydrolysis activity"/>
    <property type="evidence" value="ECO:0007669"/>
    <property type="project" value="InterPro"/>
</dbReference>
<gene>
    <name evidence="9" type="ORF">SAMN03080614_103514</name>
</gene>
<evidence type="ECO:0000313" key="9">
    <source>
        <dbReference type="EMBL" id="SET03695.1"/>
    </source>
</evidence>
<sequence length="243" mass="27323">MIKLEDVTVIYNNKTIGIKDINLEIKKGEFVGIIGSSGGGKSTLLKTVNLLVKPVKGKVYINGKEITDLDIASLRKVRREMGFVFQDYNLVERASVLNNVLMGRLGYLSSFQSFFNLYKDSDYTLALQALEEVGLEDKIFVRADRLSGGQKQRVAIAKALCQQPKIILADEPVSNLDFKTGEIIMNYFKKINEKQKITIVINLHDVNLALKYCHRIIALSKGQLLFDKKTGEVDDELVQKAYS</sequence>
<keyword evidence="4 9" id="KW-0067">ATP-binding</keyword>
<dbReference type="GO" id="GO:0015416">
    <property type="term" value="F:ABC-type phosphonate transporter activity"/>
    <property type="evidence" value="ECO:0007669"/>
    <property type="project" value="InterPro"/>
</dbReference>
<dbReference type="SUPFAM" id="SSF52540">
    <property type="entry name" value="P-loop containing nucleoside triphosphate hydrolases"/>
    <property type="match status" value="1"/>
</dbReference>
<evidence type="ECO:0000256" key="3">
    <source>
        <dbReference type="ARBA" id="ARBA00022741"/>
    </source>
</evidence>
<evidence type="ECO:0000256" key="6">
    <source>
        <dbReference type="ARBA" id="ARBA00022967"/>
    </source>
</evidence>
<feature type="domain" description="ABC transporter" evidence="8">
    <location>
        <begin position="2"/>
        <end position="241"/>
    </location>
</feature>
<accession>A0A1I0BAX8</accession>
<dbReference type="NCBIfam" id="TIGR02315">
    <property type="entry name" value="ABC_phnC"/>
    <property type="match status" value="1"/>
</dbReference>
<evidence type="ECO:0000313" key="10">
    <source>
        <dbReference type="Proteomes" id="UP000243819"/>
    </source>
</evidence>
<dbReference type="PROSITE" id="PS00211">
    <property type="entry name" value="ABC_TRANSPORTER_1"/>
    <property type="match status" value="1"/>
</dbReference>
<dbReference type="InterPro" id="IPR027417">
    <property type="entry name" value="P-loop_NTPase"/>
</dbReference>
<dbReference type="Pfam" id="PF00005">
    <property type="entry name" value="ABC_tran"/>
    <property type="match status" value="1"/>
</dbReference>
<evidence type="ECO:0000259" key="8">
    <source>
        <dbReference type="PROSITE" id="PS50893"/>
    </source>
</evidence>
<organism evidence="9 10">
    <name type="scientific">Anaerobranca gottschalkii DSM 13577</name>
    <dbReference type="NCBI Taxonomy" id="1120990"/>
    <lineage>
        <taxon>Bacteria</taxon>
        <taxon>Bacillati</taxon>
        <taxon>Bacillota</taxon>
        <taxon>Clostridia</taxon>
        <taxon>Eubacteriales</taxon>
        <taxon>Proteinivoracaceae</taxon>
        <taxon>Anaerobranca</taxon>
    </lineage>
</organism>
<reference evidence="10" key="1">
    <citation type="submission" date="2016-10" db="EMBL/GenBank/DDBJ databases">
        <authorList>
            <person name="Varghese N."/>
            <person name="Submissions S."/>
        </authorList>
    </citation>
    <scope>NUCLEOTIDE SEQUENCE [LARGE SCALE GENOMIC DNA]</scope>
    <source>
        <strain evidence="10">DSM 13577</strain>
    </source>
</reference>
<proteinExistence type="predicted"/>
<dbReference type="InterPro" id="IPR003593">
    <property type="entry name" value="AAA+_ATPase"/>
</dbReference>
<dbReference type="GO" id="GO:0005524">
    <property type="term" value="F:ATP binding"/>
    <property type="evidence" value="ECO:0007669"/>
    <property type="project" value="UniProtKB-KW"/>
</dbReference>
<dbReference type="RefSeq" id="WP_091351059.1">
    <property type="nucleotide sequence ID" value="NZ_FOIF01000035.1"/>
</dbReference>
<evidence type="ECO:0000256" key="1">
    <source>
        <dbReference type="ARBA" id="ARBA00022448"/>
    </source>
</evidence>
<dbReference type="Proteomes" id="UP000243819">
    <property type="component" value="Unassembled WGS sequence"/>
</dbReference>
<keyword evidence="10" id="KW-1185">Reference proteome</keyword>
<keyword evidence="1" id="KW-0813">Transport</keyword>
<dbReference type="InterPro" id="IPR003439">
    <property type="entry name" value="ABC_transporter-like_ATP-bd"/>
</dbReference>
<evidence type="ECO:0000256" key="7">
    <source>
        <dbReference type="ARBA" id="ARBA00023136"/>
    </source>
</evidence>
<name>A0A1I0BAX8_9FIRM</name>
<dbReference type="PROSITE" id="PS50893">
    <property type="entry name" value="ABC_TRANSPORTER_2"/>
    <property type="match status" value="1"/>
</dbReference>
<dbReference type="InterPro" id="IPR012693">
    <property type="entry name" value="ABC_transpr_PhnC"/>
</dbReference>
<dbReference type="SMART" id="SM00382">
    <property type="entry name" value="AAA"/>
    <property type="match status" value="1"/>
</dbReference>
<dbReference type="PANTHER" id="PTHR24220">
    <property type="entry name" value="IMPORT ATP-BINDING PROTEIN"/>
    <property type="match status" value="1"/>
</dbReference>
<protein>
    <submittedName>
        <fullName evidence="9">Phosphonate transport system ATP-binding protein</fullName>
    </submittedName>
</protein>